<dbReference type="RefSeq" id="WP_152060132.1">
    <property type="nucleotide sequence ID" value="NZ_CABVSN010000016.1"/>
</dbReference>
<dbReference type="InterPro" id="IPR010359">
    <property type="entry name" value="IrrE_HExxH"/>
</dbReference>
<dbReference type="EMBL" id="JAQTJK010000018">
    <property type="protein sequence ID" value="MDK2042367.1"/>
    <property type="molecule type" value="Genomic_DNA"/>
</dbReference>
<sequence>MLHYVPTDSDAILASKTDIQNYAENLAIELNYNYKNLNDVIIQVGAEIDFVNPLSDNNSFNGSMLVNKINETINISLSNLTGELRNNFTIAHELGHLYLHARNIKKDIIEFNRYGSGRLEWEANWFAAAFLMPEKIFIEKCNEFNSDNYELSLYFNVSESAIKIRKKDLGI</sequence>
<protein>
    <submittedName>
        <fullName evidence="2">ImmA/IrrE family metallo-endopeptidase</fullName>
    </submittedName>
</protein>
<reference evidence="2" key="2">
    <citation type="submission" date="2023-02" db="EMBL/GenBank/DDBJ databases">
        <authorList>
            <person name="Concha-Toloza M."/>
            <person name="Lopez-Cantillo M."/>
            <person name="Molina-Mora J."/>
            <person name="Collado L."/>
        </authorList>
    </citation>
    <scope>NUCLEOTIDE SEQUENCE</scope>
    <source>
        <strain evidence="2">FR1p153A2</strain>
    </source>
</reference>
<proteinExistence type="predicted"/>
<evidence type="ECO:0000259" key="1">
    <source>
        <dbReference type="Pfam" id="PF06114"/>
    </source>
</evidence>
<evidence type="ECO:0000313" key="3">
    <source>
        <dbReference type="Proteomes" id="UP001237501"/>
    </source>
</evidence>
<gene>
    <name evidence="2" type="ORF">PT517_11320</name>
</gene>
<dbReference type="PANTHER" id="PTHR43236:SF1">
    <property type="entry name" value="BLL7220 PROTEIN"/>
    <property type="match status" value="1"/>
</dbReference>
<organism evidence="2 3">
    <name type="scientific">Aliarcobacter butzleri</name>
    <dbReference type="NCBI Taxonomy" id="28197"/>
    <lineage>
        <taxon>Bacteria</taxon>
        <taxon>Pseudomonadati</taxon>
        <taxon>Campylobacterota</taxon>
        <taxon>Epsilonproteobacteria</taxon>
        <taxon>Campylobacterales</taxon>
        <taxon>Arcobacteraceae</taxon>
        <taxon>Aliarcobacter</taxon>
    </lineage>
</organism>
<feature type="domain" description="IrrE N-terminal-like" evidence="1">
    <location>
        <begin position="74"/>
        <end position="165"/>
    </location>
</feature>
<comment type="caution">
    <text evidence="2">The sequence shown here is derived from an EMBL/GenBank/DDBJ whole genome shotgun (WGS) entry which is preliminary data.</text>
</comment>
<reference evidence="2" key="1">
    <citation type="journal article" date="2023" name="Antibiotics">
        <title>Genomic Characterization of Antibiotic-Resistant Campylobacterales Isolated from Chilean Poultry Meat.</title>
        <authorList>
            <person name="Concha-Toloza M."/>
            <person name="Lopez-Cantillo M."/>
            <person name="Molina-Mora J.A."/>
            <person name="Collado L."/>
        </authorList>
    </citation>
    <scope>NUCLEOTIDE SEQUENCE</scope>
    <source>
        <strain evidence="2">FR1p153A2</strain>
    </source>
</reference>
<dbReference type="Pfam" id="PF06114">
    <property type="entry name" value="Peptidase_M78"/>
    <property type="match status" value="1"/>
</dbReference>
<dbReference type="AlphaFoldDB" id="A0AAW6VJJ2"/>
<accession>A0AAW6VJJ2</accession>
<dbReference type="Proteomes" id="UP001237501">
    <property type="component" value="Unassembled WGS sequence"/>
</dbReference>
<dbReference type="InterPro" id="IPR052345">
    <property type="entry name" value="Rad_response_metalloprotease"/>
</dbReference>
<evidence type="ECO:0000313" key="2">
    <source>
        <dbReference type="EMBL" id="MDK2042367.1"/>
    </source>
</evidence>
<dbReference type="Gene3D" id="1.10.10.2910">
    <property type="match status" value="1"/>
</dbReference>
<name>A0AAW6VJJ2_9BACT</name>
<dbReference type="PANTHER" id="PTHR43236">
    <property type="entry name" value="ANTITOXIN HIGA1"/>
    <property type="match status" value="1"/>
</dbReference>